<feature type="domain" description="Glycoside hydrolase family 2 immunoglobulin-like beta-sandwich" evidence="2">
    <location>
        <begin position="15"/>
        <end position="130"/>
    </location>
</feature>
<comment type="similarity">
    <text evidence="1">Belongs to the glycosyl hydrolase 2 family.</text>
</comment>
<dbReference type="GO" id="GO:0005975">
    <property type="term" value="P:carbohydrate metabolic process"/>
    <property type="evidence" value="ECO:0007669"/>
    <property type="project" value="InterPro"/>
</dbReference>
<dbReference type="InterPro" id="IPR051913">
    <property type="entry name" value="GH2_Domain-Containing"/>
</dbReference>
<dbReference type="Proteomes" id="UP000179129">
    <property type="component" value="Unassembled WGS sequence"/>
</dbReference>
<dbReference type="InterPro" id="IPR006103">
    <property type="entry name" value="Glyco_hydro_2_cat"/>
</dbReference>
<reference evidence="4 5" key="1">
    <citation type="journal article" date="2016" name="Nat. Commun.">
        <title>Thousands of microbial genomes shed light on interconnected biogeochemical processes in an aquifer system.</title>
        <authorList>
            <person name="Anantharaman K."/>
            <person name="Brown C.T."/>
            <person name="Hug L.A."/>
            <person name="Sharon I."/>
            <person name="Castelle C.J."/>
            <person name="Probst A.J."/>
            <person name="Thomas B.C."/>
            <person name="Singh A."/>
            <person name="Wilkins M.J."/>
            <person name="Karaoz U."/>
            <person name="Brodie E.L."/>
            <person name="Williams K.H."/>
            <person name="Hubbard S.S."/>
            <person name="Banfield J.F."/>
        </authorList>
    </citation>
    <scope>NUCLEOTIDE SEQUENCE [LARGE SCALE GENOMIC DNA]</scope>
</reference>
<keyword evidence="4" id="KW-0326">Glycosidase</keyword>
<dbReference type="InterPro" id="IPR036156">
    <property type="entry name" value="Beta-gal/glucu_dom_sf"/>
</dbReference>
<dbReference type="Gene3D" id="3.20.20.80">
    <property type="entry name" value="Glycosidases"/>
    <property type="match status" value="1"/>
</dbReference>
<evidence type="ECO:0000256" key="1">
    <source>
        <dbReference type="ARBA" id="ARBA00007401"/>
    </source>
</evidence>
<dbReference type="STRING" id="1817867.A3F83_03680"/>
<dbReference type="GO" id="GO:0004553">
    <property type="term" value="F:hydrolase activity, hydrolyzing O-glycosyl compounds"/>
    <property type="evidence" value="ECO:0007669"/>
    <property type="project" value="InterPro"/>
</dbReference>
<proteinExistence type="inferred from homology"/>
<sequence>MWDEVSLSFSGTFRISRALVLPSVSQAKATIKLQVRSFISAQVRYGDPMADSCTIQVAVYEKDSGKPAASASKQTVELKRDNLTEVSIDLPLAGAHLWFPDDPFLYRAVILLKGLDGAVSDSIVKNFGMRDFGREGKHFTLNGEKIFLRGTNITLHRFFEDPECAGLPWDRTWVKKLLSEIPQKLGWNAMRICVGIAPDFWYDIADESGLLLQNEWLYWQSHGWDEQIRAEYSDWVWSDGNHPSITIWDAINENWDSYIGNSLIPELKKLDPTRIWDAGYMTSEHMTLDEMDEPHPYMVFGHRTGFRDQPGDPPYPLGDLQYWPPSRQSFLNSGAAQLVNEYGWVWLWRDGRPAKLTIGVYAYYLGEQATPEERREFQAYWVQLQTEWLRAERSFAGVLAFCYLTNNYGFTGDWFTGPVAGLNPGPALKWFKHCFAPAAVFIDLQDSRYNRDVPPLEPGAWLSFDLAGVNDLKSEVKGRVKLRILDSAGQETVSRELSLTLPGYLKKYTPVAIQLPQQPGGYLLLAEFTPEGGADTGPVISRRYLKVGNAASYKFYDYQPGW</sequence>
<gene>
    <name evidence="4" type="ORF">A3F83_03680</name>
</gene>
<dbReference type="SUPFAM" id="SSF49303">
    <property type="entry name" value="beta-Galactosidase/glucuronidase domain"/>
    <property type="match status" value="1"/>
</dbReference>
<dbReference type="SUPFAM" id="SSF51445">
    <property type="entry name" value="(Trans)glycosidases"/>
    <property type="match status" value="1"/>
</dbReference>
<organism evidence="4 5">
    <name type="scientific">Candidatus Glassbacteria bacterium RIFCSPLOWO2_12_FULL_58_11</name>
    <dbReference type="NCBI Taxonomy" id="1817867"/>
    <lineage>
        <taxon>Bacteria</taxon>
        <taxon>Candidatus Glassiibacteriota</taxon>
    </lineage>
</organism>
<dbReference type="Pfam" id="PF00703">
    <property type="entry name" value="Glyco_hydro_2"/>
    <property type="match status" value="1"/>
</dbReference>
<comment type="caution">
    <text evidence="4">The sequence shown here is derived from an EMBL/GenBank/DDBJ whole genome shotgun (WGS) entry which is preliminary data.</text>
</comment>
<dbReference type="InterPro" id="IPR006102">
    <property type="entry name" value="Ig-like_GH2"/>
</dbReference>
<feature type="domain" description="Glycoside hydrolase family 2 catalytic" evidence="3">
    <location>
        <begin position="137"/>
        <end position="275"/>
    </location>
</feature>
<accession>A0A1F5YSZ2</accession>
<dbReference type="Pfam" id="PF02836">
    <property type="entry name" value="Glyco_hydro_2_C"/>
    <property type="match status" value="1"/>
</dbReference>
<dbReference type="PANTHER" id="PTHR42732">
    <property type="entry name" value="BETA-GALACTOSIDASE"/>
    <property type="match status" value="1"/>
</dbReference>
<dbReference type="InterPro" id="IPR017853">
    <property type="entry name" value="GH"/>
</dbReference>
<dbReference type="InterPro" id="IPR013783">
    <property type="entry name" value="Ig-like_fold"/>
</dbReference>
<evidence type="ECO:0000259" key="2">
    <source>
        <dbReference type="Pfam" id="PF00703"/>
    </source>
</evidence>
<name>A0A1F5YSZ2_9BACT</name>
<evidence type="ECO:0000313" key="4">
    <source>
        <dbReference type="EMBL" id="OGG03193.1"/>
    </source>
</evidence>
<dbReference type="PANTHER" id="PTHR42732:SF1">
    <property type="entry name" value="BETA-MANNOSIDASE"/>
    <property type="match status" value="1"/>
</dbReference>
<protein>
    <submittedName>
        <fullName evidence="4">Beta-glycosidase</fullName>
    </submittedName>
</protein>
<dbReference type="Gene3D" id="2.60.40.10">
    <property type="entry name" value="Immunoglobulins"/>
    <property type="match status" value="1"/>
</dbReference>
<keyword evidence="4" id="KW-0378">Hydrolase</keyword>
<dbReference type="AlphaFoldDB" id="A0A1F5YSZ2"/>
<dbReference type="EMBL" id="MFIX01000157">
    <property type="protein sequence ID" value="OGG03193.1"/>
    <property type="molecule type" value="Genomic_DNA"/>
</dbReference>
<evidence type="ECO:0000259" key="3">
    <source>
        <dbReference type="Pfam" id="PF02836"/>
    </source>
</evidence>
<evidence type="ECO:0000313" key="5">
    <source>
        <dbReference type="Proteomes" id="UP000179129"/>
    </source>
</evidence>